<feature type="region of interest" description="Disordered" evidence="2">
    <location>
        <begin position="873"/>
        <end position="893"/>
    </location>
</feature>
<keyword evidence="4" id="KW-1185">Reference proteome</keyword>
<evidence type="ECO:0000256" key="1">
    <source>
        <dbReference type="SAM" id="Coils"/>
    </source>
</evidence>
<protein>
    <submittedName>
        <fullName evidence="3">Uncharacterized protein</fullName>
    </submittedName>
</protein>
<feature type="region of interest" description="Disordered" evidence="2">
    <location>
        <begin position="994"/>
        <end position="1014"/>
    </location>
</feature>
<feature type="coiled-coil region" evidence="1">
    <location>
        <begin position="1297"/>
        <end position="1328"/>
    </location>
</feature>
<reference evidence="3 4" key="1">
    <citation type="journal article" date="2019" name="Sci. Rep.">
        <title>Orb-weaving spider Araneus ventricosus genome elucidates the spidroin gene catalogue.</title>
        <authorList>
            <person name="Kono N."/>
            <person name="Nakamura H."/>
            <person name="Ohtoshi R."/>
            <person name="Moran D.A.P."/>
            <person name="Shinohara A."/>
            <person name="Yoshida Y."/>
            <person name="Fujiwara M."/>
            <person name="Mori M."/>
            <person name="Tomita M."/>
            <person name="Arakawa K."/>
        </authorList>
    </citation>
    <scope>NUCLEOTIDE SEQUENCE [LARGE SCALE GENOMIC DNA]</scope>
</reference>
<feature type="compositionally biased region" description="Gly residues" evidence="2">
    <location>
        <begin position="1000"/>
        <end position="1013"/>
    </location>
</feature>
<name>A0A4Y2MLG3_ARAVE</name>
<proteinExistence type="predicted"/>
<dbReference type="OrthoDB" id="6433723at2759"/>
<keyword evidence="1" id="KW-0175">Coiled coil</keyword>
<comment type="caution">
    <text evidence="3">The sequence shown here is derived from an EMBL/GenBank/DDBJ whole genome shotgun (WGS) entry which is preliminary data.</text>
</comment>
<feature type="compositionally biased region" description="Gly residues" evidence="2">
    <location>
        <begin position="923"/>
        <end position="934"/>
    </location>
</feature>
<gene>
    <name evidence="3" type="ORF">AVEN_46587_1</name>
</gene>
<organism evidence="3 4">
    <name type="scientific">Araneus ventricosus</name>
    <name type="common">Orbweaver spider</name>
    <name type="synonym">Epeira ventricosa</name>
    <dbReference type="NCBI Taxonomy" id="182803"/>
    <lineage>
        <taxon>Eukaryota</taxon>
        <taxon>Metazoa</taxon>
        <taxon>Ecdysozoa</taxon>
        <taxon>Arthropoda</taxon>
        <taxon>Chelicerata</taxon>
        <taxon>Arachnida</taxon>
        <taxon>Araneae</taxon>
        <taxon>Araneomorphae</taxon>
        <taxon>Entelegynae</taxon>
        <taxon>Araneoidea</taxon>
        <taxon>Araneidae</taxon>
        <taxon>Araneus</taxon>
    </lineage>
</organism>
<evidence type="ECO:0000256" key="2">
    <source>
        <dbReference type="SAM" id="MobiDB-lite"/>
    </source>
</evidence>
<feature type="region of interest" description="Disordered" evidence="2">
    <location>
        <begin position="1069"/>
        <end position="1093"/>
    </location>
</feature>
<evidence type="ECO:0000313" key="4">
    <source>
        <dbReference type="Proteomes" id="UP000499080"/>
    </source>
</evidence>
<feature type="region of interest" description="Disordered" evidence="2">
    <location>
        <begin position="923"/>
        <end position="944"/>
    </location>
</feature>
<sequence>MASRKEENGVLGLPSVPFGPGFSVDGWQGTISRCYLWGKCRGWLPRAGNCLPLVGFRGGQRRIGTNKRLPNMDSSQSECLGRGLNLPKTSPNDKDGASIRAIFDLLDKGEKEINLDDKHKEIILVLGNLGSSKSAFMKWVARDNANLLSKEVEEGTEEYKIEYINRIFNSTKNSETPFPELVVDTKANIAYYDCTSGILDTGRSASNDIAKAYFIQKVLDRAESIKIIFTISYRSVIKGKDRRDFLQLLRYFTELVKDFEVFRNSIGMVVTEVDNQYVKQGANTFLVDDNEVEGDIADFLLGVKQFLEENLKVSNISEEDRKYHGNSEKIIDVILEKNGEQYTKIGLFRRPDEPGLVGNNYLLQEGEKKLQRMLHKNLQYTRKDLNDFNYMVSEKSKQVITDLVEEISNNLWSYFSDVSQQILKCLTDITGRMHREIKSFTNNIFIDDVSLSEGKRLSTQLNDGYNIVSDLIEKIKNSIDTEDLAMKVNNIVTSLNINVPNESIMHIAKQGKYLKFLLTVADIELNRPWEKLFRSTLTDLSESRKTVYGEINEAAQKINCRILSDLNEIAEAIQEHYNRKMKLMEIQQLPDILATEYDVMTKMMVKVENLTTTKELVKAIHDCSNVLDIILPKKNMLDITSQGRYLEFLQNVNEEVLEKVSSSWIDPFQTIVKYLHQSQKWYIFLNALYDKFSEYEIQKDRQKYNVASLDDWGKTDKPQGIAITSTSYNEFLNKIAKYKITKQDDVKNITLTELQLEELNHVLNLTLKHKLNVKCEDSSMIVTGSYISMLEMKKSIINSGNPDESCNIFSLEKIRNSSIFALNTIFIDIYPTFNSSFVTIIAPKWEILDQMTINVSGSKGESHMEPHHLLRPRTRSKAANGFRPGAKGADGKPGGPGGIFLGIGNTFVNGGNLAIEANGGEGGAAQHGGDGYSGKNGRSAEMPSSVHCKRNCNEVDGFKCETIYFTHFPDLCMGWTGICHPGYDSSSYKIFGKPGEKGGDGGNGGRGGKGGEPGDIIMFELNGDSVIEQIIDKGNDGENGRGGRGGFTGSEGDDIIVYCKVSAQTKEQTLDKRIKKSKGPSGSNGIDGANTVGQLYPKPPNVLKDPAKIVNKYKNYLREHIMDRFTRIPHIQFLEKLDSNDKFNSIYNTVGLIDEFEGLEKQFHGLNKDVDFSPFYRSLLSRISEYSKRSVGDEKSNQHKKVLNFLYTATLGKIYNLKDDSESNLIVNIGGYLGIIKKEIETLRDLQRANNKAEIINKYQERFKDNLDKKIEEAKSIIEKQITPEMGDINKDMDNKIDLLIAETIELQKKAEEEKETLIKKKQELERAMAFRGLFSCFSIFSQVLSFFGPVGAAVGSVIGATSSVAESLVLDKQQQTLKIPPGVVSELKTLGEQIKSVREKKIAYLDKLLKEISQEIGNNPKKLGDMSKKITDLKNRLNKVKENTYDFKEMKTIESELKQELKTKEGQLKIK</sequence>
<evidence type="ECO:0000313" key="3">
    <source>
        <dbReference type="EMBL" id="GBN27200.1"/>
    </source>
</evidence>
<dbReference type="Proteomes" id="UP000499080">
    <property type="component" value="Unassembled WGS sequence"/>
</dbReference>
<dbReference type="EMBL" id="BGPR01007484">
    <property type="protein sequence ID" value="GBN27200.1"/>
    <property type="molecule type" value="Genomic_DNA"/>
</dbReference>
<accession>A0A4Y2MLG3</accession>